<evidence type="ECO:0000313" key="4">
    <source>
        <dbReference type="Proteomes" id="UP001501207"/>
    </source>
</evidence>
<keyword evidence="2" id="KW-0732">Signal</keyword>
<sequence>MKTNTFMAFSVCASLCALLCLPVQAQTAAPGIFIGEADIGPTARPGSSGHAPQGGSYTVKGPLSAATGNQPAFHFLYRKIKGDFILYARIAANGNGAPQRSAGWMIRTALDKDAAYLSLSAGEKEKAEAMLRYKKAGASVPGTVRTGLTGADVLQLERKGDTFTLRVARFGMPFITRKLSLPGMGEELYTGLYAESGDTGIFRDLRIIAPHPGDGKGESGMTLGSRLELLDVGTGDREIVYRVPYSIQAPNWTKDGQALIFNDNSGSMYRFDLSARKPERLNTSHVNHNNNDHVLSFDGTMLGLSSNVKEAGGSVIFTVPATGGEPRQITPGGPSYLHGWSPDGKFLVFCGERKGEFDVYKIPAGGGREIRLTRTKGLDDGPEYTPDGKYIYFNSVRSGSMQIWRMRPDGSGQEQVTDDGFNNWFPHISPDGHWVVFLSFPKEEAAPDSHPPYKHVYLRLMPLSGGKPRVLAYLYGGQGSINTPSWSPDSKKIAFISNSGPILP</sequence>
<organism evidence="3 4">
    <name type="scientific">Compostibacter hankyongensis</name>
    <dbReference type="NCBI Taxonomy" id="1007089"/>
    <lineage>
        <taxon>Bacteria</taxon>
        <taxon>Pseudomonadati</taxon>
        <taxon>Bacteroidota</taxon>
        <taxon>Chitinophagia</taxon>
        <taxon>Chitinophagales</taxon>
        <taxon>Chitinophagaceae</taxon>
        <taxon>Compostibacter</taxon>
    </lineage>
</organism>
<dbReference type="InterPro" id="IPR011042">
    <property type="entry name" value="6-blade_b-propeller_TolB-like"/>
</dbReference>
<feature type="chain" id="PRO_5045477818" evidence="2">
    <location>
        <begin position="26"/>
        <end position="504"/>
    </location>
</feature>
<comment type="similarity">
    <text evidence="1">Belongs to the TolB family.</text>
</comment>
<evidence type="ECO:0000313" key="3">
    <source>
        <dbReference type="EMBL" id="GAA4306970.1"/>
    </source>
</evidence>
<evidence type="ECO:0000256" key="1">
    <source>
        <dbReference type="ARBA" id="ARBA00009820"/>
    </source>
</evidence>
<evidence type="ECO:0000256" key="2">
    <source>
        <dbReference type="SAM" id="SignalP"/>
    </source>
</evidence>
<dbReference type="InterPro" id="IPR011659">
    <property type="entry name" value="WD40"/>
</dbReference>
<keyword evidence="4" id="KW-1185">Reference proteome</keyword>
<dbReference type="SUPFAM" id="SSF82171">
    <property type="entry name" value="DPP6 N-terminal domain-like"/>
    <property type="match status" value="1"/>
</dbReference>
<dbReference type="EMBL" id="BAABFN010000002">
    <property type="protein sequence ID" value="GAA4306970.1"/>
    <property type="molecule type" value="Genomic_DNA"/>
</dbReference>
<name>A0ABP8FM24_9BACT</name>
<gene>
    <name evidence="3" type="ORF">GCM10023143_13180</name>
</gene>
<dbReference type="Proteomes" id="UP001501207">
    <property type="component" value="Unassembled WGS sequence"/>
</dbReference>
<dbReference type="Gene3D" id="2.120.10.30">
    <property type="entry name" value="TolB, C-terminal domain"/>
    <property type="match status" value="1"/>
</dbReference>
<dbReference type="PANTHER" id="PTHR36842">
    <property type="entry name" value="PROTEIN TOLB HOMOLOG"/>
    <property type="match status" value="1"/>
</dbReference>
<protein>
    <submittedName>
        <fullName evidence="3">SMP-30/gluconolactonase/LRE family protein</fullName>
    </submittedName>
</protein>
<dbReference type="RefSeq" id="WP_344977368.1">
    <property type="nucleotide sequence ID" value="NZ_BAABFN010000002.1"/>
</dbReference>
<dbReference type="Pfam" id="PF07676">
    <property type="entry name" value="PD40"/>
    <property type="match status" value="3"/>
</dbReference>
<accession>A0ABP8FM24</accession>
<comment type="caution">
    <text evidence="3">The sequence shown here is derived from an EMBL/GenBank/DDBJ whole genome shotgun (WGS) entry which is preliminary data.</text>
</comment>
<reference evidence="4" key="1">
    <citation type="journal article" date="2019" name="Int. J. Syst. Evol. Microbiol.">
        <title>The Global Catalogue of Microorganisms (GCM) 10K type strain sequencing project: providing services to taxonomists for standard genome sequencing and annotation.</title>
        <authorList>
            <consortium name="The Broad Institute Genomics Platform"/>
            <consortium name="The Broad Institute Genome Sequencing Center for Infectious Disease"/>
            <person name="Wu L."/>
            <person name="Ma J."/>
        </authorList>
    </citation>
    <scope>NUCLEOTIDE SEQUENCE [LARGE SCALE GENOMIC DNA]</scope>
    <source>
        <strain evidence="4">JCM 17664</strain>
    </source>
</reference>
<dbReference type="PANTHER" id="PTHR36842:SF1">
    <property type="entry name" value="PROTEIN TOLB"/>
    <property type="match status" value="1"/>
</dbReference>
<feature type="signal peptide" evidence="2">
    <location>
        <begin position="1"/>
        <end position="25"/>
    </location>
</feature>
<proteinExistence type="inferred from homology"/>